<evidence type="ECO:0000259" key="4">
    <source>
        <dbReference type="PROSITE" id="PS50109"/>
    </source>
</evidence>
<dbReference type="InterPro" id="IPR005467">
    <property type="entry name" value="His_kinase_dom"/>
</dbReference>
<keyword evidence="5" id="KW-0808">Transferase</keyword>
<dbReference type="Pfam" id="PF13589">
    <property type="entry name" value="HATPase_c_3"/>
    <property type="match status" value="1"/>
</dbReference>
<evidence type="ECO:0000313" key="5">
    <source>
        <dbReference type="EMBL" id="SNS91980.1"/>
    </source>
</evidence>
<evidence type="ECO:0000313" key="6">
    <source>
        <dbReference type="Proteomes" id="UP000198432"/>
    </source>
</evidence>
<dbReference type="RefSeq" id="WP_089320468.1">
    <property type="nucleotide sequence ID" value="NZ_FZOQ01000017.1"/>
</dbReference>
<dbReference type="Gene3D" id="3.30.565.10">
    <property type="entry name" value="Histidine kinase-like ATPase, C-terminal domain"/>
    <property type="match status" value="2"/>
</dbReference>
<feature type="domain" description="Histidine kinase" evidence="4">
    <location>
        <begin position="550"/>
        <end position="776"/>
    </location>
</feature>
<dbReference type="PANTHER" id="PTHR43065">
    <property type="entry name" value="SENSOR HISTIDINE KINASE"/>
    <property type="match status" value="1"/>
</dbReference>
<dbReference type="InterPro" id="IPR036890">
    <property type="entry name" value="HATPase_C_sf"/>
</dbReference>
<dbReference type="CDD" id="cd00075">
    <property type="entry name" value="HATPase"/>
    <property type="match status" value="1"/>
</dbReference>
<proteinExistence type="predicted"/>
<protein>
    <recommendedName>
        <fullName evidence="2">histidine kinase</fullName>
        <ecNumber evidence="2">2.7.13.3</ecNumber>
    </recommendedName>
</protein>
<dbReference type="InterPro" id="IPR003594">
    <property type="entry name" value="HATPase_dom"/>
</dbReference>
<dbReference type="Pfam" id="PF02518">
    <property type="entry name" value="HATPase_c"/>
    <property type="match status" value="1"/>
</dbReference>
<dbReference type="SUPFAM" id="SSF55874">
    <property type="entry name" value="ATPase domain of HSP90 chaperone/DNA topoisomerase II/histidine kinase"/>
    <property type="match status" value="2"/>
</dbReference>
<keyword evidence="6" id="KW-1185">Reference proteome</keyword>
<dbReference type="OrthoDB" id="9816482at2"/>
<feature type="coiled-coil region" evidence="3">
    <location>
        <begin position="464"/>
        <end position="527"/>
    </location>
</feature>
<dbReference type="SMART" id="SM00387">
    <property type="entry name" value="HATPase_c"/>
    <property type="match status" value="1"/>
</dbReference>
<keyword evidence="5" id="KW-0418">Kinase</keyword>
<dbReference type="EC" id="2.7.13.3" evidence="2"/>
<dbReference type="Proteomes" id="UP000198432">
    <property type="component" value="Unassembled WGS sequence"/>
</dbReference>
<dbReference type="GO" id="GO:0004673">
    <property type="term" value="F:protein histidine kinase activity"/>
    <property type="evidence" value="ECO:0007669"/>
    <property type="project" value="UniProtKB-EC"/>
</dbReference>
<evidence type="ECO:0000256" key="3">
    <source>
        <dbReference type="SAM" id="Coils"/>
    </source>
</evidence>
<evidence type="ECO:0000256" key="2">
    <source>
        <dbReference type="ARBA" id="ARBA00012438"/>
    </source>
</evidence>
<dbReference type="InterPro" id="IPR004358">
    <property type="entry name" value="Sig_transdc_His_kin-like_C"/>
</dbReference>
<dbReference type="AlphaFoldDB" id="A0A239IEB0"/>
<comment type="catalytic activity">
    <reaction evidence="1">
        <text>ATP + protein L-histidine = ADP + protein N-phospho-L-histidine.</text>
        <dbReference type="EC" id="2.7.13.3"/>
    </reaction>
</comment>
<gene>
    <name evidence="5" type="ORF">SAMN06296052_11716</name>
</gene>
<reference evidence="6" key="1">
    <citation type="submission" date="2017-06" db="EMBL/GenBank/DDBJ databases">
        <authorList>
            <person name="Varghese N."/>
            <person name="Submissions S."/>
        </authorList>
    </citation>
    <scope>NUCLEOTIDE SEQUENCE [LARGE SCALE GENOMIC DNA]</scope>
    <source>
        <strain evidence="6">NKM1</strain>
    </source>
</reference>
<name>A0A239IEB0_9BACT</name>
<sequence length="783" mass="89211">MKTEEQLRKELTLTLENEPNNYSKIMQLSADLASHDKSNVRFSVDAGIVDRLGRELVGKKETAVAELVKNAYDADAKTVNLIFSNTDKEGGTLTIIDDGIGMTKEELVKGFMKISSTDKVHNPKSPVYKRSRAGRKGIGRFSVQRLGEKFTIVTQKADSDKGLKVMIDWNDYSGDKDLFSISNSIQVIDKKEKQGTTLIIDDLRDKWTRLSIERVYRYVSDLIQPFPLSKEKATEDEERVRYLKDPGFKASFFKEEGSDRHVIADDKSMILDYAVGIFKGSVSNKGESYINIISERLDINETVRLGASKDKPDEKYNSLKNVDFEAYYFINAPEFIPNQQKASLRGISAKFGGIRLYRNGFRVMPYGEEFDDWLGLDESEKRRSILPPHGNAAFFGFVEVEDPEGLYFEETSSREGLLETESFDELRDFVYRGLLTGVIRIGNARDRKIRTGQKDWEKRYEKPIRILRTITEELKKQNEGVENRTKLIENFSDKSKDELVIELVNRSKTFEKTISSLEEVIVEQEKEEEIQFKEVGVLRVLASLGLSIGIFTHEIRHYLASIHASVKLLAKKFKDDPVYQERVNRLYSNVQSLRIYTSYFDKTVSENVARELIPQEVPVVVAKFFKVISLDKDQFDVEIQEPEVEGTSLFTIPMHSSEWATILYNLYTNSLKAIKRAGGEGKIHLKIGRELGKIYLEFIDNGDGIPEDNRDKIFEAFYTTSTSVGHATDEQDEILGTGLGLKIVKDIVEAYKGDIEVMDAPSGYSTCIRIEIPEATDKDLEKI</sequence>
<organism evidence="5 6">
    <name type="scientific">Pontibacter ummariensis</name>
    <dbReference type="NCBI Taxonomy" id="1610492"/>
    <lineage>
        <taxon>Bacteria</taxon>
        <taxon>Pseudomonadati</taxon>
        <taxon>Bacteroidota</taxon>
        <taxon>Cytophagia</taxon>
        <taxon>Cytophagales</taxon>
        <taxon>Hymenobacteraceae</taxon>
        <taxon>Pontibacter</taxon>
    </lineage>
</organism>
<dbReference type="PROSITE" id="PS50109">
    <property type="entry name" value="HIS_KIN"/>
    <property type="match status" value="1"/>
</dbReference>
<dbReference type="PRINTS" id="PR00344">
    <property type="entry name" value="BCTRLSENSOR"/>
</dbReference>
<accession>A0A239IEB0</accession>
<keyword evidence="3" id="KW-0175">Coiled coil</keyword>
<evidence type="ECO:0000256" key="1">
    <source>
        <dbReference type="ARBA" id="ARBA00000085"/>
    </source>
</evidence>
<dbReference type="EMBL" id="FZOQ01000017">
    <property type="protein sequence ID" value="SNS91980.1"/>
    <property type="molecule type" value="Genomic_DNA"/>
</dbReference>